<evidence type="ECO:0000313" key="2">
    <source>
        <dbReference type="Proteomes" id="UP000460751"/>
    </source>
</evidence>
<dbReference type="Pfam" id="PF20112">
    <property type="entry name" value="DUF6502"/>
    <property type="match status" value="1"/>
</dbReference>
<comment type="caution">
    <text evidence="1">The sequence shown here is derived from an EMBL/GenBank/DDBJ whole genome shotgun (WGS) entry which is preliminary data.</text>
</comment>
<dbReference type="InterPro" id="IPR045445">
    <property type="entry name" value="DUF6502"/>
</dbReference>
<dbReference type="AlphaFoldDB" id="A0A9X5B3U4"/>
<reference evidence="1 2" key="1">
    <citation type="submission" date="2019-11" db="EMBL/GenBank/DDBJ databases">
        <title>Genome sequences of 17 halophilic strains isolated from different environments.</title>
        <authorList>
            <person name="Furrow R.E."/>
        </authorList>
    </citation>
    <scope>NUCLEOTIDE SEQUENCE [LARGE SCALE GENOMIC DNA]</scope>
    <source>
        <strain evidence="1 2">22507_15_FS</strain>
    </source>
</reference>
<sequence>MERGNNTPLTQALYRILRPLARLLLRNGIAYQQFAELVKRAYVDAAREDFQGRDRKPSDSRTAVMTGLTRKDVKRLREQSEAVNGTVPAAGNRVLRVVSGWVHDPAFQEQDGAPAVLAFDGGFAELVRRYSGDMTPRAVLEELERVGVATESDGVHLLRRSLIAGDDHERLAIFGEGVSDLVRTMDHNLSGGSPLFQRTLSYNRVPERWLPQWRAYSAERCQALLEELDDWLARADADVSGEGMDEPLHRTGVSVFQFEDPSGSPEANDD</sequence>
<name>A0A9X5B3U4_9GAMM</name>
<proteinExistence type="predicted"/>
<keyword evidence="2" id="KW-1185">Reference proteome</keyword>
<evidence type="ECO:0000313" key="1">
    <source>
        <dbReference type="EMBL" id="MYL25946.1"/>
    </source>
</evidence>
<dbReference type="RefSeq" id="WP_160898205.1">
    <property type="nucleotide sequence ID" value="NZ_WMEX01000002.1"/>
</dbReference>
<dbReference type="EMBL" id="WMEX01000002">
    <property type="protein sequence ID" value="MYL25946.1"/>
    <property type="molecule type" value="Genomic_DNA"/>
</dbReference>
<accession>A0A9X5B3U4</accession>
<dbReference type="Proteomes" id="UP000460751">
    <property type="component" value="Unassembled WGS sequence"/>
</dbReference>
<organism evidence="1 2">
    <name type="scientific">Vreelandella halophila</name>
    <dbReference type="NCBI Taxonomy" id="86177"/>
    <lineage>
        <taxon>Bacteria</taxon>
        <taxon>Pseudomonadati</taxon>
        <taxon>Pseudomonadota</taxon>
        <taxon>Gammaproteobacteria</taxon>
        <taxon>Oceanospirillales</taxon>
        <taxon>Halomonadaceae</taxon>
        <taxon>Vreelandella</taxon>
    </lineage>
</organism>
<protein>
    <submittedName>
        <fullName evidence="1">Uncharacterized protein</fullName>
    </submittedName>
</protein>
<gene>
    <name evidence="1" type="ORF">GLW01_03975</name>
</gene>
<dbReference type="OrthoDB" id="6356376at2"/>